<keyword evidence="2" id="KW-1185">Reference proteome</keyword>
<gene>
    <name evidence="1" type="ORF">Q7C36_019817</name>
</gene>
<evidence type="ECO:0000313" key="1">
    <source>
        <dbReference type="EMBL" id="KAK2823217.1"/>
    </source>
</evidence>
<evidence type="ECO:0000313" key="2">
    <source>
        <dbReference type="Proteomes" id="UP001187315"/>
    </source>
</evidence>
<protein>
    <submittedName>
        <fullName evidence="1">Uncharacterized protein</fullName>
    </submittedName>
</protein>
<dbReference type="AlphaFoldDB" id="A0AA88RYK1"/>
<dbReference type="EMBL" id="JAVHJS010000021">
    <property type="protein sequence ID" value="KAK2823217.1"/>
    <property type="molecule type" value="Genomic_DNA"/>
</dbReference>
<comment type="caution">
    <text evidence="1">The sequence shown here is derived from an EMBL/GenBank/DDBJ whole genome shotgun (WGS) entry which is preliminary data.</text>
</comment>
<organism evidence="1 2">
    <name type="scientific">Tachysurus vachellii</name>
    <name type="common">Darkbarbel catfish</name>
    <name type="synonym">Pelteobagrus vachellii</name>
    <dbReference type="NCBI Taxonomy" id="175792"/>
    <lineage>
        <taxon>Eukaryota</taxon>
        <taxon>Metazoa</taxon>
        <taxon>Chordata</taxon>
        <taxon>Craniata</taxon>
        <taxon>Vertebrata</taxon>
        <taxon>Euteleostomi</taxon>
        <taxon>Actinopterygii</taxon>
        <taxon>Neopterygii</taxon>
        <taxon>Teleostei</taxon>
        <taxon>Ostariophysi</taxon>
        <taxon>Siluriformes</taxon>
        <taxon>Bagridae</taxon>
        <taxon>Tachysurus</taxon>
    </lineage>
</organism>
<name>A0AA88RYK1_TACVA</name>
<accession>A0AA88RYK1</accession>
<reference evidence="1" key="1">
    <citation type="submission" date="2023-08" db="EMBL/GenBank/DDBJ databases">
        <title>Pelteobagrus vachellii genome.</title>
        <authorList>
            <person name="Liu H."/>
        </authorList>
    </citation>
    <scope>NUCLEOTIDE SEQUENCE</scope>
    <source>
        <strain evidence="1">PRFRI_2022a</strain>
        <tissue evidence="1">Muscle</tissue>
    </source>
</reference>
<proteinExistence type="predicted"/>
<sequence>MSRRWSSCIDAARISNTDQNLDSSCLNQRDSHKARAITQNLALFRKHQAKTNGNLRPTSPEGMWASESERLIIRSSQVERRRCRYSGRAPENEPGLVSLITNAPGTISFKLNFDYSPTDDRAEFLIRHLESAGIHKSHVLAKGQPRSEPICTLRQPSLLHMTDHCVNLRTGFVSKPDKARGRIRLILPAPARADPLSAATETFCSLSSLGGSWTAGDGPAYAMIRVRRISKLQMASRKKIKAIIHFGHTDSAP</sequence>
<dbReference type="Proteomes" id="UP001187315">
    <property type="component" value="Unassembled WGS sequence"/>
</dbReference>